<dbReference type="InterPro" id="IPR000847">
    <property type="entry name" value="LysR_HTH_N"/>
</dbReference>
<evidence type="ECO:0000256" key="2">
    <source>
        <dbReference type="ARBA" id="ARBA00023015"/>
    </source>
</evidence>
<accession>A0A3A5KJE3</accession>
<dbReference type="Pfam" id="PF00126">
    <property type="entry name" value="HTH_1"/>
    <property type="match status" value="1"/>
</dbReference>
<dbReference type="InterPro" id="IPR036388">
    <property type="entry name" value="WH-like_DNA-bd_sf"/>
</dbReference>
<evidence type="ECO:0000313" key="6">
    <source>
        <dbReference type="EMBL" id="RJT32684.1"/>
    </source>
</evidence>
<dbReference type="InterPro" id="IPR036390">
    <property type="entry name" value="WH_DNA-bd_sf"/>
</dbReference>
<dbReference type="CDD" id="cd08427">
    <property type="entry name" value="PBP2_LTTR_like_2"/>
    <property type="match status" value="1"/>
</dbReference>
<dbReference type="Gene3D" id="3.40.190.290">
    <property type="match status" value="1"/>
</dbReference>
<dbReference type="PROSITE" id="PS50931">
    <property type="entry name" value="HTH_LYSR"/>
    <property type="match status" value="1"/>
</dbReference>
<keyword evidence="7" id="KW-1185">Reference proteome</keyword>
<dbReference type="SUPFAM" id="SSF53850">
    <property type="entry name" value="Periplasmic binding protein-like II"/>
    <property type="match status" value="1"/>
</dbReference>
<reference evidence="6 7" key="1">
    <citation type="submission" date="2018-09" db="EMBL/GenBank/DDBJ databases">
        <title>Mesorhizobium carmichaelinearum sp. nov. isolated from Carmichaelinea spp. root nodules in New Zealand.</title>
        <authorList>
            <person name="De Meyer S.E."/>
        </authorList>
    </citation>
    <scope>NUCLEOTIDE SEQUENCE [LARGE SCALE GENOMIC DNA]</scope>
    <source>
        <strain evidence="6 7">ICMP19557</strain>
    </source>
</reference>
<dbReference type="OrthoDB" id="9811588at2"/>
<dbReference type="InterPro" id="IPR005119">
    <property type="entry name" value="LysR_subst-bd"/>
</dbReference>
<evidence type="ECO:0000256" key="4">
    <source>
        <dbReference type="ARBA" id="ARBA00023163"/>
    </source>
</evidence>
<comment type="caution">
    <text evidence="6">The sequence shown here is derived from an EMBL/GenBank/DDBJ whole genome shotgun (WGS) entry which is preliminary data.</text>
</comment>
<name>A0A3A5KJE3_9HYPH</name>
<sequence>MDIRFLESFLTVADCGSIAEAARRLNVTPAAVAQRIRALEVELGQTLVARVGRTVRPTAAGMAVQRHGPNLVKAARDLRAIAADDLPAGQLRIGATATALTGQIPEIIAALSVRVPQIEYFLMPGSSVDLYHAVLAGDLDTALIMQPHFPLPKSLGWITLRHEPLVLLAPEGLSIRDVHATIREQPFIRYDRNQWGGQIIDRYLRLHRLTVREWAELDALDAIAAFVGRGLGVALVPDWAPPWPEGLRLQKIRLKDGEIRRMGVLWDLLGARIAAIRAFVETCQSLAANQAASEEHR</sequence>
<keyword evidence="4" id="KW-0804">Transcription</keyword>
<dbReference type="Gene3D" id="1.10.10.10">
    <property type="entry name" value="Winged helix-like DNA-binding domain superfamily/Winged helix DNA-binding domain"/>
    <property type="match status" value="1"/>
</dbReference>
<evidence type="ECO:0000313" key="7">
    <source>
        <dbReference type="Proteomes" id="UP000272706"/>
    </source>
</evidence>
<dbReference type="PANTHER" id="PTHR30346:SF0">
    <property type="entry name" value="HCA OPERON TRANSCRIPTIONAL ACTIVATOR HCAR"/>
    <property type="match status" value="1"/>
</dbReference>
<dbReference type="GO" id="GO:0003677">
    <property type="term" value="F:DNA binding"/>
    <property type="evidence" value="ECO:0007669"/>
    <property type="project" value="UniProtKB-KW"/>
</dbReference>
<feature type="domain" description="HTH lysR-type" evidence="5">
    <location>
        <begin position="1"/>
        <end position="58"/>
    </location>
</feature>
<evidence type="ECO:0000256" key="1">
    <source>
        <dbReference type="ARBA" id="ARBA00009437"/>
    </source>
</evidence>
<dbReference type="AlphaFoldDB" id="A0A3A5KJE3"/>
<dbReference type="Proteomes" id="UP000272706">
    <property type="component" value="Unassembled WGS sequence"/>
</dbReference>
<gene>
    <name evidence="6" type="ORF">D3227_26175</name>
</gene>
<proteinExistence type="inferred from homology"/>
<comment type="similarity">
    <text evidence="1">Belongs to the LysR transcriptional regulatory family.</text>
</comment>
<dbReference type="GO" id="GO:0032993">
    <property type="term" value="C:protein-DNA complex"/>
    <property type="evidence" value="ECO:0007669"/>
    <property type="project" value="TreeGrafter"/>
</dbReference>
<organism evidence="6 7">
    <name type="scientific">Mesorhizobium waimense</name>
    <dbReference type="NCBI Taxonomy" id="1300307"/>
    <lineage>
        <taxon>Bacteria</taxon>
        <taxon>Pseudomonadati</taxon>
        <taxon>Pseudomonadota</taxon>
        <taxon>Alphaproteobacteria</taxon>
        <taxon>Hyphomicrobiales</taxon>
        <taxon>Phyllobacteriaceae</taxon>
        <taxon>Mesorhizobium</taxon>
    </lineage>
</organism>
<dbReference type="GO" id="GO:0003700">
    <property type="term" value="F:DNA-binding transcription factor activity"/>
    <property type="evidence" value="ECO:0007669"/>
    <property type="project" value="InterPro"/>
</dbReference>
<evidence type="ECO:0000256" key="3">
    <source>
        <dbReference type="ARBA" id="ARBA00023125"/>
    </source>
</evidence>
<dbReference type="PANTHER" id="PTHR30346">
    <property type="entry name" value="TRANSCRIPTIONAL DUAL REGULATOR HCAR-RELATED"/>
    <property type="match status" value="1"/>
</dbReference>
<dbReference type="SUPFAM" id="SSF46785">
    <property type="entry name" value="Winged helix' DNA-binding domain"/>
    <property type="match status" value="1"/>
</dbReference>
<keyword evidence="3" id="KW-0238">DNA-binding</keyword>
<dbReference type="RefSeq" id="WP_120017169.1">
    <property type="nucleotide sequence ID" value="NZ_QZWZ01000025.1"/>
</dbReference>
<protein>
    <submittedName>
        <fullName evidence="6">LysR family transcriptional regulator</fullName>
    </submittedName>
</protein>
<evidence type="ECO:0000259" key="5">
    <source>
        <dbReference type="PROSITE" id="PS50931"/>
    </source>
</evidence>
<keyword evidence="2" id="KW-0805">Transcription regulation</keyword>
<dbReference type="Pfam" id="PF03466">
    <property type="entry name" value="LysR_substrate"/>
    <property type="match status" value="1"/>
</dbReference>
<dbReference type="EMBL" id="QZWZ01000025">
    <property type="protein sequence ID" value="RJT32684.1"/>
    <property type="molecule type" value="Genomic_DNA"/>
</dbReference>